<dbReference type="Proteomes" id="UP000594260">
    <property type="component" value="Unplaced"/>
</dbReference>
<dbReference type="GeneID" id="111244438"/>
<dbReference type="EnsemblMetazoa" id="XM_022791587">
    <property type="protein sequence ID" value="XP_022647322"/>
    <property type="gene ID" value="LOC111244438"/>
</dbReference>
<evidence type="ECO:0000256" key="4">
    <source>
        <dbReference type="ARBA" id="ARBA00022942"/>
    </source>
</evidence>
<accession>A0A7M7JG61</accession>
<dbReference type="FunCoup" id="A0A7M7JG61">
    <property type="interactions" value="1499"/>
</dbReference>
<dbReference type="InterPro" id="IPR029055">
    <property type="entry name" value="Ntn_hydrolases_N"/>
</dbReference>
<evidence type="ECO:0000256" key="5">
    <source>
        <dbReference type="ARBA" id="ARBA00023242"/>
    </source>
</evidence>
<name>A0A7M7JG61_VARDE</name>
<dbReference type="KEGG" id="vde:111244438"/>
<evidence type="ECO:0000256" key="7">
    <source>
        <dbReference type="ARBA" id="ARBA00026071"/>
    </source>
</evidence>
<dbReference type="CDD" id="cd03759">
    <property type="entry name" value="proteasome_beta_type_3"/>
    <property type="match status" value="1"/>
</dbReference>
<keyword evidence="9" id="KW-1185">Reference proteome</keyword>
<evidence type="ECO:0000256" key="6">
    <source>
        <dbReference type="ARBA" id="ARBA00024953"/>
    </source>
</evidence>
<reference evidence="8" key="1">
    <citation type="submission" date="2021-01" db="UniProtKB">
        <authorList>
            <consortium name="EnsemblMetazoa"/>
        </authorList>
    </citation>
    <scope>IDENTIFICATION</scope>
</reference>
<dbReference type="InterPro" id="IPR023333">
    <property type="entry name" value="Proteasome_suB-type"/>
</dbReference>
<dbReference type="SUPFAM" id="SSF56235">
    <property type="entry name" value="N-terminal nucleophile aminohydrolases (Ntn hydrolases)"/>
    <property type="match status" value="1"/>
</dbReference>
<evidence type="ECO:0000313" key="8">
    <source>
        <dbReference type="EnsemblMetazoa" id="XP_022647322"/>
    </source>
</evidence>
<dbReference type="CTD" id="41079"/>
<dbReference type="AlphaFoldDB" id="A0A7M7JG61"/>
<organism evidence="8 9">
    <name type="scientific">Varroa destructor</name>
    <name type="common">Honeybee mite</name>
    <dbReference type="NCBI Taxonomy" id="109461"/>
    <lineage>
        <taxon>Eukaryota</taxon>
        <taxon>Metazoa</taxon>
        <taxon>Ecdysozoa</taxon>
        <taxon>Arthropoda</taxon>
        <taxon>Chelicerata</taxon>
        <taxon>Arachnida</taxon>
        <taxon>Acari</taxon>
        <taxon>Parasitiformes</taxon>
        <taxon>Mesostigmata</taxon>
        <taxon>Gamasina</taxon>
        <taxon>Dermanyssoidea</taxon>
        <taxon>Varroidae</taxon>
        <taxon>Varroa</taxon>
    </lineage>
</organism>
<proteinExistence type="predicted"/>
<keyword evidence="4" id="KW-0647">Proteasome</keyword>
<dbReference type="OMA" id="CSEQLYG"/>
<dbReference type="InterPro" id="IPR033811">
    <property type="entry name" value="Proteasome_beta_3"/>
</dbReference>
<keyword evidence="3" id="KW-0963">Cytoplasm</keyword>
<comment type="subunit">
    <text evidence="7">The 26S proteasome consists of a 20S proteasome core and two 19S regulatory subunits. The 20S proteasome core is composed of 28 subunits that are arranged in four stacked rings, resulting in a barrel-shaped structure. The two end rings are each formed by seven alpha subunits, and the two central rings are each formed by seven beta subunits. The catalytic chamber with the active sites is on the inside of the barrel.</text>
</comment>
<comment type="function">
    <text evidence="6">Non-catalytic component of the proteasome, a multicatalytic proteinase complex which is characterized by its ability to cleave peptides with Arg, Phe, Tyr, Leu, and Glu adjacent to the leaving group at neutral or slightly basic pH. The proteasome has an ATP-dependent proteolytic activity.</text>
</comment>
<dbReference type="PANTHER" id="PTHR32194:SF10">
    <property type="entry name" value="PROTEASOME SUBUNIT BETA TYPE-3"/>
    <property type="match status" value="1"/>
</dbReference>
<dbReference type="GO" id="GO:0019774">
    <property type="term" value="C:proteasome core complex, beta-subunit complex"/>
    <property type="evidence" value="ECO:0007669"/>
    <property type="project" value="InterPro"/>
</dbReference>
<evidence type="ECO:0000313" key="9">
    <source>
        <dbReference type="Proteomes" id="UP000594260"/>
    </source>
</evidence>
<dbReference type="GO" id="GO:0005634">
    <property type="term" value="C:nucleus"/>
    <property type="evidence" value="ECO:0007669"/>
    <property type="project" value="UniProtKB-SubCell"/>
</dbReference>
<protein>
    <recommendedName>
        <fullName evidence="2">Proteasome subunit beta type-3</fullName>
    </recommendedName>
</protein>
<dbReference type="Gene3D" id="3.60.20.10">
    <property type="entry name" value="Glutamine Phosphoribosylpyrophosphate, subunit 1, domain 1"/>
    <property type="match status" value="1"/>
</dbReference>
<dbReference type="OrthoDB" id="204949at2759"/>
<evidence type="ECO:0000256" key="2">
    <source>
        <dbReference type="ARBA" id="ARBA00016160"/>
    </source>
</evidence>
<dbReference type="GO" id="GO:0043161">
    <property type="term" value="P:proteasome-mediated ubiquitin-dependent protein catabolic process"/>
    <property type="evidence" value="ECO:0007669"/>
    <property type="project" value="InterPro"/>
</dbReference>
<dbReference type="PROSITE" id="PS51476">
    <property type="entry name" value="PROTEASOME_BETA_2"/>
    <property type="match status" value="1"/>
</dbReference>
<dbReference type="Pfam" id="PF00227">
    <property type="entry name" value="Proteasome"/>
    <property type="match status" value="1"/>
</dbReference>
<dbReference type="FunFam" id="3.60.20.10:FF:000003">
    <property type="entry name" value="Proteasome subunit beta type-3"/>
    <property type="match status" value="1"/>
</dbReference>
<keyword evidence="5" id="KW-0539">Nucleus</keyword>
<dbReference type="InterPro" id="IPR001353">
    <property type="entry name" value="Proteasome_sua/b"/>
</dbReference>
<evidence type="ECO:0000256" key="1">
    <source>
        <dbReference type="ARBA" id="ARBA00004123"/>
    </source>
</evidence>
<dbReference type="InParanoid" id="A0A7M7JG61"/>
<dbReference type="PANTHER" id="PTHR32194">
    <property type="entry name" value="METALLOPROTEASE TLDD"/>
    <property type="match status" value="1"/>
</dbReference>
<evidence type="ECO:0000256" key="3">
    <source>
        <dbReference type="ARBA" id="ARBA00022490"/>
    </source>
</evidence>
<comment type="subcellular location">
    <subcellularLocation>
        <location evidence="1">Nucleus</location>
    </subcellularLocation>
</comment>
<dbReference type="GO" id="GO:0005737">
    <property type="term" value="C:cytoplasm"/>
    <property type="evidence" value="ECO:0007669"/>
    <property type="project" value="TreeGrafter"/>
</dbReference>
<dbReference type="RefSeq" id="XP_022647322.1">
    <property type="nucleotide sequence ID" value="XM_022791587.1"/>
</dbReference>
<sequence>MSIMSYNGGAVIAMTGKDCVGIAADRRLGAQGHTISINFERIFEMGPKLYIGLPGLATDTQTVSQRLKFRMNLFELQENRRMRPETFANMTSGLLYEHRFGPYFVEPVVAGLDEKTNKPYVCCMDLLGCITETEDFALAGCCEEQAFGMCETLWRPNMGPDELFESLSQSLLNAMDRDANTGWGAVVYIIEKDKVTKRYLKTRMD</sequence>